<dbReference type="KEGG" id="ral:Rumal_2197"/>
<reference evidence="2 3" key="1">
    <citation type="journal article" date="2011" name="J. Bacteriol.">
        <title>Complete genome of the cellulolytic ruminal bacterium Ruminococcus albus 7.</title>
        <authorList>
            <person name="Suen G."/>
            <person name="Stevenson D.M."/>
            <person name="Bruce D.C."/>
            <person name="Chertkov O."/>
            <person name="Copeland A."/>
            <person name="Cheng J.F."/>
            <person name="Detter C."/>
            <person name="Detter J.C."/>
            <person name="Goodwin L.A."/>
            <person name="Han C.S."/>
            <person name="Hauser L.J."/>
            <person name="Ivanova N.N."/>
            <person name="Kyrpides N.C."/>
            <person name="Land M.L."/>
            <person name="Lapidus A."/>
            <person name="Lucas S."/>
            <person name="Ovchinnikova G."/>
            <person name="Pitluck S."/>
            <person name="Tapia R."/>
            <person name="Woyke T."/>
            <person name="Boyum J."/>
            <person name="Mead D."/>
            <person name="Weimer P.J."/>
        </authorList>
    </citation>
    <scope>NUCLEOTIDE SEQUENCE [LARGE SCALE GENOMIC DNA]</scope>
    <source>
        <strain evidence="3">ATCC 27210 / DSM 20455 / JCM 14654 / NCDO 2250 / 7</strain>
    </source>
</reference>
<evidence type="ECO:0000256" key="1">
    <source>
        <dbReference type="SAM" id="Phobius"/>
    </source>
</evidence>
<name>E6UC61_RUMA7</name>
<protein>
    <recommendedName>
        <fullName evidence="4">Energy-coupling factor transport system substrate-specific component</fullName>
    </recommendedName>
</protein>
<dbReference type="eggNOG" id="ENOG50349W1">
    <property type="taxonomic scope" value="Bacteria"/>
</dbReference>
<keyword evidence="1" id="KW-0472">Membrane</keyword>
<evidence type="ECO:0000313" key="2">
    <source>
        <dbReference type="EMBL" id="ADU22683.1"/>
    </source>
</evidence>
<dbReference type="HOGENOM" id="CLU_1359575_0_0_9"/>
<gene>
    <name evidence="2" type="ordered locus">Rumal_2197</name>
</gene>
<dbReference type="STRING" id="697329.Rumal_2197"/>
<accession>E6UC61</accession>
<evidence type="ECO:0008006" key="4">
    <source>
        <dbReference type="Google" id="ProtNLM"/>
    </source>
</evidence>
<evidence type="ECO:0000313" key="3">
    <source>
        <dbReference type="Proteomes" id="UP000006919"/>
    </source>
</evidence>
<feature type="transmembrane region" description="Helical" evidence="1">
    <location>
        <begin position="82"/>
        <end position="103"/>
    </location>
</feature>
<feature type="transmembrane region" description="Helical" evidence="1">
    <location>
        <begin position="39"/>
        <end position="62"/>
    </location>
</feature>
<feature type="transmembrane region" description="Helical" evidence="1">
    <location>
        <begin position="13"/>
        <end position="32"/>
    </location>
</feature>
<keyword evidence="1" id="KW-0812">Transmembrane</keyword>
<proteinExistence type="predicted"/>
<feature type="transmembrane region" description="Helical" evidence="1">
    <location>
        <begin position="143"/>
        <end position="161"/>
    </location>
</feature>
<dbReference type="RefSeq" id="WP_013498840.1">
    <property type="nucleotide sequence ID" value="NC_014833.1"/>
</dbReference>
<dbReference type="AlphaFoldDB" id="E6UC61"/>
<dbReference type="Proteomes" id="UP000006919">
    <property type="component" value="Chromosome"/>
</dbReference>
<organism evidence="2 3">
    <name type="scientific">Ruminococcus albus (strain ATCC 27210 / DSM 20455 / JCM 14654 / NCDO 2250 / 7)</name>
    <dbReference type="NCBI Taxonomy" id="697329"/>
    <lineage>
        <taxon>Bacteria</taxon>
        <taxon>Bacillati</taxon>
        <taxon>Bacillota</taxon>
        <taxon>Clostridia</taxon>
        <taxon>Eubacteriales</taxon>
        <taxon>Oscillospiraceae</taxon>
        <taxon>Ruminococcus</taxon>
    </lineage>
</organism>
<sequence>MNLSLKQYRTIDLVIMLMLLVVSEALIGAAARSWFPDELYVLSPTIAIVCIVMMRWGGYAALHALGGGLTLCAVSGAGLRQTAVYCIGNCFALAAMFFFKAFGKEKVRTKTSLSLLFTASAFFAAQAGRTAAGIVFGGSAGDIVRFILTDSLSLVFAVVTVQLTRRLDGIFEDQVSYLIRTQSERRRSQMLDQTDSGYGDI</sequence>
<dbReference type="EMBL" id="CP002403">
    <property type="protein sequence ID" value="ADU22683.1"/>
    <property type="molecule type" value="Genomic_DNA"/>
</dbReference>
<dbReference type="OrthoDB" id="3035381at2"/>
<feature type="transmembrane region" description="Helical" evidence="1">
    <location>
        <begin position="115"/>
        <end position="137"/>
    </location>
</feature>
<keyword evidence="1" id="KW-1133">Transmembrane helix</keyword>